<dbReference type="InterPro" id="IPR041700">
    <property type="entry name" value="OMP_b-brl_3"/>
</dbReference>
<dbReference type="InterPro" id="IPR013784">
    <property type="entry name" value="Carb-bd-like_fold"/>
</dbReference>
<reference evidence="8 9" key="2">
    <citation type="submission" date="2019-01" db="EMBL/GenBank/DDBJ databases">
        <title>Hymenobacter humicola sp. nov., isolated from soils in Antarctica.</title>
        <authorList>
            <person name="Sedlacek I."/>
            <person name="Holochova P."/>
            <person name="Kralova S."/>
            <person name="Pantucek R."/>
            <person name="Stankova E."/>
            <person name="Vrbovska V."/>
            <person name="Kristofova L."/>
            <person name="Svec P."/>
            <person name="Busse H.-J."/>
        </authorList>
    </citation>
    <scope>NUCLEOTIDE SEQUENCE [LARGE SCALE GENOMIC DNA]</scope>
    <source>
        <strain evidence="8 9">CCM 8852</strain>
    </source>
</reference>
<dbReference type="EMBL" id="QYCN01000009">
    <property type="protein sequence ID" value="RIY11365.1"/>
    <property type="molecule type" value="Genomic_DNA"/>
</dbReference>
<evidence type="ECO:0008006" key="10">
    <source>
        <dbReference type="Google" id="ProtNLM"/>
    </source>
</evidence>
<evidence type="ECO:0000256" key="1">
    <source>
        <dbReference type="ARBA" id="ARBA00004442"/>
    </source>
</evidence>
<organism evidence="8 9">
    <name type="scientific">Hymenobacter rubripertinctus</name>
    <dbReference type="NCBI Taxonomy" id="2029981"/>
    <lineage>
        <taxon>Bacteria</taxon>
        <taxon>Pseudomonadati</taxon>
        <taxon>Bacteroidota</taxon>
        <taxon>Cytophagia</taxon>
        <taxon>Cytophagales</taxon>
        <taxon>Hymenobacteraceae</taxon>
        <taxon>Hymenobacter</taxon>
    </lineage>
</organism>
<feature type="region of interest" description="Disordered" evidence="4">
    <location>
        <begin position="783"/>
        <end position="805"/>
    </location>
</feature>
<gene>
    <name evidence="8" type="ORF">D0T11_07850</name>
</gene>
<evidence type="ECO:0000256" key="2">
    <source>
        <dbReference type="ARBA" id="ARBA00023136"/>
    </source>
</evidence>
<name>A0A418R1S4_9BACT</name>
<dbReference type="Proteomes" id="UP000284250">
    <property type="component" value="Unassembled WGS sequence"/>
</dbReference>
<comment type="subcellular location">
    <subcellularLocation>
        <location evidence="1">Cell outer membrane</location>
    </subcellularLocation>
</comment>
<evidence type="ECO:0000256" key="3">
    <source>
        <dbReference type="ARBA" id="ARBA00023237"/>
    </source>
</evidence>
<dbReference type="GO" id="GO:0030246">
    <property type="term" value="F:carbohydrate binding"/>
    <property type="evidence" value="ECO:0007669"/>
    <property type="project" value="InterPro"/>
</dbReference>
<dbReference type="RefSeq" id="WP_119655230.1">
    <property type="nucleotide sequence ID" value="NZ_JBHUOI010000013.1"/>
</dbReference>
<dbReference type="Pfam" id="PF14905">
    <property type="entry name" value="OMP_b-brl_3"/>
    <property type="match status" value="1"/>
</dbReference>
<comment type="caution">
    <text evidence="8">The sequence shown here is derived from an EMBL/GenBank/DDBJ whole genome shotgun (WGS) entry which is preliminary data.</text>
</comment>
<feature type="chain" id="PRO_5018994299" description="TonB-dependent receptor" evidence="5">
    <location>
        <begin position="20"/>
        <end position="805"/>
    </location>
</feature>
<dbReference type="SUPFAM" id="SSF49452">
    <property type="entry name" value="Starch-binding domain-like"/>
    <property type="match status" value="1"/>
</dbReference>
<evidence type="ECO:0000313" key="9">
    <source>
        <dbReference type="Proteomes" id="UP000284250"/>
    </source>
</evidence>
<evidence type="ECO:0000259" key="6">
    <source>
        <dbReference type="Pfam" id="PF07715"/>
    </source>
</evidence>
<dbReference type="GO" id="GO:0009279">
    <property type="term" value="C:cell outer membrane"/>
    <property type="evidence" value="ECO:0007669"/>
    <property type="project" value="UniProtKB-SubCell"/>
</dbReference>
<protein>
    <recommendedName>
        <fullName evidence="10">TonB-dependent receptor</fullName>
    </recommendedName>
</protein>
<feature type="signal peptide" evidence="5">
    <location>
        <begin position="1"/>
        <end position="19"/>
    </location>
</feature>
<dbReference type="PANTHER" id="PTHR40980">
    <property type="entry name" value="PLUG DOMAIN-CONTAINING PROTEIN"/>
    <property type="match status" value="1"/>
</dbReference>
<dbReference type="Gene3D" id="2.170.130.10">
    <property type="entry name" value="TonB-dependent receptor, plug domain"/>
    <property type="match status" value="1"/>
</dbReference>
<feature type="domain" description="TonB-dependent receptor plug" evidence="6">
    <location>
        <begin position="132"/>
        <end position="223"/>
    </location>
</feature>
<keyword evidence="2" id="KW-0472">Membrane</keyword>
<dbReference type="SUPFAM" id="SSF56935">
    <property type="entry name" value="Porins"/>
    <property type="match status" value="1"/>
</dbReference>
<dbReference type="Gene3D" id="2.60.40.1120">
    <property type="entry name" value="Carboxypeptidase-like, regulatory domain"/>
    <property type="match status" value="1"/>
</dbReference>
<evidence type="ECO:0000256" key="5">
    <source>
        <dbReference type="SAM" id="SignalP"/>
    </source>
</evidence>
<dbReference type="InterPro" id="IPR037066">
    <property type="entry name" value="Plug_dom_sf"/>
</dbReference>
<dbReference type="PANTHER" id="PTHR40980:SF4">
    <property type="entry name" value="TONB-DEPENDENT RECEPTOR-LIKE BETA-BARREL DOMAIN-CONTAINING PROTEIN"/>
    <property type="match status" value="1"/>
</dbReference>
<feature type="compositionally biased region" description="Polar residues" evidence="4">
    <location>
        <begin position="783"/>
        <end position="796"/>
    </location>
</feature>
<keyword evidence="9" id="KW-1185">Reference proteome</keyword>
<dbReference type="Gene3D" id="2.40.170.20">
    <property type="entry name" value="TonB-dependent receptor, beta-barrel domain"/>
    <property type="match status" value="1"/>
</dbReference>
<dbReference type="OrthoDB" id="905812at2"/>
<feature type="domain" description="Outer membrane protein beta-barrel" evidence="7">
    <location>
        <begin position="378"/>
        <end position="780"/>
    </location>
</feature>
<dbReference type="Pfam" id="PF13620">
    <property type="entry name" value="CarboxypepD_reg"/>
    <property type="match status" value="1"/>
</dbReference>
<evidence type="ECO:0000313" key="8">
    <source>
        <dbReference type="EMBL" id="RIY11365.1"/>
    </source>
</evidence>
<keyword evidence="5" id="KW-0732">Signal</keyword>
<accession>A0A418R1S4</accession>
<dbReference type="InterPro" id="IPR036942">
    <property type="entry name" value="Beta-barrel_TonB_sf"/>
</dbReference>
<evidence type="ECO:0000259" key="7">
    <source>
        <dbReference type="Pfam" id="PF14905"/>
    </source>
</evidence>
<evidence type="ECO:0000256" key="4">
    <source>
        <dbReference type="SAM" id="MobiDB-lite"/>
    </source>
</evidence>
<reference evidence="8 9" key="1">
    <citation type="submission" date="2018-09" db="EMBL/GenBank/DDBJ databases">
        <authorList>
            <person name="Zeman M."/>
            <person name="Pardy F."/>
        </authorList>
    </citation>
    <scope>NUCLEOTIDE SEQUENCE [LARGE SCALE GENOMIC DNA]</scope>
    <source>
        <strain evidence="8 9">CCM 8852</strain>
    </source>
</reference>
<dbReference type="InterPro" id="IPR012910">
    <property type="entry name" value="Plug_dom"/>
</dbReference>
<keyword evidence="3" id="KW-0998">Cell outer membrane</keyword>
<sequence>MRSAPLLLPLLLLCGLAAAQTAPTSATVTGRVTDPATRPLSFATAVLLHLPDSTIAASLATTEQGSYTFGSVQPGRYCVKVLMMSYQPARSAAFAVAAGQPVTVPPLRLAAAATALGEVVVAGLPPRLEQRADRTVINVARLNTAGTNALEVLQQAPGIRLDKDENIVYRGSTGINVLIDGKLTYMSGEVLKNYLKSLPASAISQIELLPNPPASMDAAGTAGVLNIKLRRNQLPGLSGTANVGGGYGRFEKSWAGTNLAYNVGKVRLYARLDGGRYNSFNRLTMRRLIRDTLFSQENYWRPLTYTGNYAAGADLALNAHHSLGFGLRGSGDQTTALSTANSVTTDEAGRFIGRRQLFNPQDGHGSSRALNLNYRWAIDSTGRELGADADFVRYASAQDQQFRNLAFRQENEGSGQDAGQLRSTNSSETSIRAVKIDYAHPFAGTRWRAETGAKTSWVTSRSAIQFDQLAGQQWLLDTLRTNSFQYDEHISAGYVTLSTTLGKLELKGGLRGELTQSTGNSPTTGQRVARRYFQLFPSAFAAYKIDDNNQLSASVSRRITRPGYQDLNPFLRYTDFYTAHRGNPFLAPSLSQSLVANYIHKDFQVLSLSYLRETNAMNEVVTQNDQTKVSTTMPRNLGRASTLTLSSGGHTKLTDWWGMDNELGGSYNVVSTELEGQRIRLARFGWSASSNHTFTLPRQYKLLLGGYYNSPSVQGLFYTRSAGQLNLGLKKQLWAEKASLSLRVSDVFATNRFRSDLRYNNVNQTWTNQWESRRVTLTFTTKLGSGKTRSQRSAGSQDEEGRVGR</sequence>
<proteinExistence type="predicted"/>
<dbReference type="AlphaFoldDB" id="A0A418R1S4"/>
<dbReference type="Pfam" id="PF07715">
    <property type="entry name" value="Plug"/>
    <property type="match status" value="1"/>
</dbReference>